<feature type="chain" id="PRO_5038655426" evidence="2">
    <location>
        <begin position="22"/>
        <end position="365"/>
    </location>
</feature>
<keyword evidence="4" id="KW-1185">Reference proteome</keyword>
<name>A0A4R6SEH5_LABRH</name>
<feature type="region of interest" description="Disordered" evidence="1">
    <location>
        <begin position="24"/>
        <end position="46"/>
    </location>
</feature>
<dbReference type="EMBL" id="SNXZ01000003">
    <property type="protein sequence ID" value="TDP97446.1"/>
    <property type="molecule type" value="Genomic_DNA"/>
</dbReference>
<evidence type="ECO:0000256" key="2">
    <source>
        <dbReference type="SAM" id="SignalP"/>
    </source>
</evidence>
<feature type="compositionally biased region" description="Polar residues" evidence="1">
    <location>
        <begin position="26"/>
        <end position="44"/>
    </location>
</feature>
<evidence type="ECO:0000313" key="3">
    <source>
        <dbReference type="EMBL" id="TDP97446.1"/>
    </source>
</evidence>
<keyword evidence="2" id="KW-0732">Signal</keyword>
<proteinExistence type="predicted"/>
<dbReference type="Proteomes" id="UP000295444">
    <property type="component" value="Unassembled WGS sequence"/>
</dbReference>
<dbReference type="RefSeq" id="WP_133850653.1">
    <property type="nucleotide sequence ID" value="NZ_SNXZ01000003.1"/>
</dbReference>
<dbReference type="OrthoDB" id="3670118at2"/>
<feature type="signal peptide" evidence="2">
    <location>
        <begin position="1"/>
        <end position="21"/>
    </location>
</feature>
<reference evidence="3 4" key="1">
    <citation type="submission" date="2019-03" db="EMBL/GenBank/DDBJ databases">
        <title>Genomic Encyclopedia of Type Strains, Phase IV (KMG-IV): sequencing the most valuable type-strain genomes for metagenomic binning, comparative biology and taxonomic classification.</title>
        <authorList>
            <person name="Goeker M."/>
        </authorList>
    </citation>
    <scope>NUCLEOTIDE SEQUENCE [LARGE SCALE GENOMIC DNA]</scope>
    <source>
        <strain evidence="3 4">DSM 45361</strain>
    </source>
</reference>
<evidence type="ECO:0000256" key="1">
    <source>
        <dbReference type="SAM" id="MobiDB-lite"/>
    </source>
</evidence>
<gene>
    <name evidence="3" type="ORF">EV186_103410</name>
</gene>
<comment type="caution">
    <text evidence="3">The sequence shown here is derived from an EMBL/GenBank/DDBJ whole genome shotgun (WGS) entry which is preliminary data.</text>
</comment>
<protein>
    <submittedName>
        <fullName evidence="3">Uncharacterized protein</fullName>
    </submittedName>
</protein>
<dbReference type="AlphaFoldDB" id="A0A4R6SEH5"/>
<sequence>MRVRSGVALATVVAVAGLATACGDDTTGTPVGQKTSAPATSQGPFNGKTLQLGEVVQVESADGARMQPVANGLIRSYATSVKIVEVGTADQVNDTAGGESYRAAAGGTLLAFTVSVAQDEGAEGVGDKVVADVNVDGTQRTLPEFFGSDSSSSSSEGGAQLHYVVATAQNRRAVDLELKASNVVQSFDLLQATPKGDRPAALYRSSSGTTVRQEAISPVSYKVHAFDTGEDQVNELTVENLDLGYFTGKDAAVPSDPANGWLTLSINEDSASGSYTPCVTPLTGYSLKDAAGKVYKPSEAASSVQSEPNALGDTQAVVAFEVPADFAQGTLTIAPKTAICEVSTATYKPKPVRSKATITISLPAN</sequence>
<organism evidence="3 4">
    <name type="scientific">Labedaea rhizosphaerae</name>
    <dbReference type="NCBI Taxonomy" id="598644"/>
    <lineage>
        <taxon>Bacteria</taxon>
        <taxon>Bacillati</taxon>
        <taxon>Actinomycetota</taxon>
        <taxon>Actinomycetes</taxon>
        <taxon>Pseudonocardiales</taxon>
        <taxon>Pseudonocardiaceae</taxon>
        <taxon>Labedaea</taxon>
    </lineage>
</organism>
<evidence type="ECO:0000313" key="4">
    <source>
        <dbReference type="Proteomes" id="UP000295444"/>
    </source>
</evidence>
<accession>A0A4R6SEH5</accession>
<dbReference type="PROSITE" id="PS51257">
    <property type="entry name" value="PROKAR_LIPOPROTEIN"/>
    <property type="match status" value="1"/>
</dbReference>